<organism evidence="2 3">
    <name type="scientific">Enterococcus ureilyticus</name>
    <dbReference type="NCBI Taxonomy" id="1131292"/>
    <lineage>
        <taxon>Bacteria</taxon>
        <taxon>Bacillati</taxon>
        <taxon>Bacillota</taxon>
        <taxon>Bacilli</taxon>
        <taxon>Lactobacillales</taxon>
        <taxon>Enterococcaceae</taxon>
        <taxon>Enterococcus</taxon>
    </lineage>
</organism>
<evidence type="ECO:0000259" key="1">
    <source>
        <dbReference type="PROSITE" id="PS51186"/>
    </source>
</evidence>
<name>A0A1E5HEM0_9ENTE</name>
<sequence>MIDKINSMDTEILKLLTLATSEKNSEKILEDYLGPSNKHLYVKRCNNVAVGCIGINISDGNSLTITHIAVGKPYQRNRNASEMIDFIKRVYKPSMIIAETDNEAVGFYQKYGFKINSLGEKYPNVERFQCSLIINHHKNDVSKGQTKKL</sequence>
<accession>A0A1E5HEM0</accession>
<evidence type="ECO:0000313" key="3">
    <source>
        <dbReference type="Proteomes" id="UP000094469"/>
    </source>
</evidence>
<protein>
    <recommendedName>
        <fullName evidence="1">N-acetyltransferase domain-containing protein</fullName>
    </recommendedName>
</protein>
<keyword evidence="3" id="KW-1185">Reference proteome</keyword>
<dbReference type="InterPro" id="IPR000182">
    <property type="entry name" value="GNAT_dom"/>
</dbReference>
<dbReference type="InterPro" id="IPR016181">
    <property type="entry name" value="Acyl_CoA_acyltransferase"/>
</dbReference>
<gene>
    <name evidence="2" type="ORF">BCR24_11445</name>
</gene>
<dbReference type="Proteomes" id="UP000094469">
    <property type="component" value="Unassembled WGS sequence"/>
</dbReference>
<dbReference type="Pfam" id="PF13673">
    <property type="entry name" value="Acetyltransf_10"/>
    <property type="match status" value="1"/>
</dbReference>
<dbReference type="PROSITE" id="PS51186">
    <property type="entry name" value="GNAT"/>
    <property type="match status" value="1"/>
</dbReference>
<dbReference type="GO" id="GO:0016747">
    <property type="term" value="F:acyltransferase activity, transferring groups other than amino-acyl groups"/>
    <property type="evidence" value="ECO:0007669"/>
    <property type="project" value="InterPro"/>
</dbReference>
<dbReference type="RefSeq" id="WP_069639117.1">
    <property type="nucleotide sequence ID" value="NZ_JAFBEZ010000001.1"/>
</dbReference>
<dbReference type="EMBL" id="MIKC01000004">
    <property type="protein sequence ID" value="OEG23379.1"/>
    <property type="molecule type" value="Genomic_DNA"/>
</dbReference>
<proteinExistence type="predicted"/>
<dbReference type="STRING" id="1131292.BCR24_11445"/>
<comment type="caution">
    <text evidence="2">The sequence shown here is derived from an EMBL/GenBank/DDBJ whole genome shotgun (WGS) entry which is preliminary data.</text>
</comment>
<feature type="domain" description="N-acetyltransferase" evidence="1">
    <location>
        <begin position="1"/>
        <end position="133"/>
    </location>
</feature>
<dbReference type="OrthoDB" id="45853at2"/>
<reference evidence="3" key="1">
    <citation type="submission" date="2016-09" db="EMBL/GenBank/DDBJ databases">
        <authorList>
            <person name="Gulvik C.A."/>
        </authorList>
    </citation>
    <scope>NUCLEOTIDE SEQUENCE [LARGE SCALE GENOMIC DNA]</scope>
    <source>
        <strain evidence="3">LMG 26676</strain>
    </source>
</reference>
<dbReference type="AlphaFoldDB" id="A0A1E5HEM0"/>
<dbReference type="Gene3D" id="3.40.630.30">
    <property type="match status" value="1"/>
</dbReference>
<dbReference type="SUPFAM" id="SSF55729">
    <property type="entry name" value="Acyl-CoA N-acyltransferases (Nat)"/>
    <property type="match status" value="1"/>
</dbReference>
<evidence type="ECO:0000313" key="2">
    <source>
        <dbReference type="EMBL" id="OEG23379.1"/>
    </source>
</evidence>